<evidence type="ECO:0000313" key="3">
    <source>
        <dbReference type="RefSeq" id="XP_053061214.1"/>
    </source>
</evidence>
<feature type="region of interest" description="Disordered" evidence="1">
    <location>
        <begin position="300"/>
        <end position="330"/>
    </location>
</feature>
<dbReference type="Proteomes" id="UP001652583">
    <property type="component" value="Chromosome D4"/>
</dbReference>
<feature type="compositionally biased region" description="Polar residues" evidence="1">
    <location>
        <begin position="597"/>
        <end position="615"/>
    </location>
</feature>
<dbReference type="Gene3D" id="3.80.10.10">
    <property type="entry name" value="Ribonuclease Inhibitor"/>
    <property type="match status" value="1"/>
</dbReference>
<organism evidence="2 3">
    <name type="scientific">Acinonyx jubatus</name>
    <name type="common">Cheetah</name>
    <dbReference type="NCBI Taxonomy" id="32536"/>
    <lineage>
        <taxon>Eukaryota</taxon>
        <taxon>Metazoa</taxon>
        <taxon>Chordata</taxon>
        <taxon>Craniata</taxon>
        <taxon>Vertebrata</taxon>
        <taxon>Euteleostomi</taxon>
        <taxon>Mammalia</taxon>
        <taxon>Eutheria</taxon>
        <taxon>Laurasiatheria</taxon>
        <taxon>Carnivora</taxon>
        <taxon>Feliformia</taxon>
        <taxon>Felidae</taxon>
        <taxon>Felinae</taxon>
        <taxon>Acinonyx</taxon>
    </lineage>
</organism>
<feature type="region of interest" description="Disordered" evidence="1">
    <location>
        <begin position="547"/>
        <end position="621"/>
    </location>
</feature>
<dbReference type="SUPFAM" id="SSF52047">
    <property type="entry name" value="RNI-like"/>
    <property type="match status" value="1"/>
</dbReference>
<dbReference type="GeneID" id="106975318"/>
<feature type="compositionally biased region" description="Acidic residues" evidence="1">
    <location>
        <begin position="309"/>
        <end position="322"/>
    </location>
</feature>
<protein>
    <submittedName>
        <fullName evidence="3">Centrosomal protein of 78 kDa isoform X8</fullName>
    </submittedName>
</protein>
<dbReference type="PANTHER" id="PTHR24110">
    <property type="entry name" value="CENTROSOMAL PROTEIN OF 78 KDA"/>
    <property type="match status" value="1"/>
</dbReference>
<evidence type="ECO:0000313" key="2">
    <source>
        <dbReference type="Proteomes" id="UP001652583"/>
    </source>
</evidence>
<feature type="compositionally biased region" description="Basic and acidic residues" evidence="1">
    <location>
        <begin position="448"/>
        <end position="462"/>
    </location>
</feature>
<accession>A0ABM3NP67</accession>
<feature type="region of interest" description="Disordered" evidence="1">
    <location>
        <begin position="441"/>
        <end position="468"/>
    </location>
</feature>
<reference evidence="3" key="1">
    <citation type="submission" date="2025-08" db="UniProtKB">
        <authorList>
            <consortium name="RefSeq"/>
        </authorList>
    </citation>
    <scope>IDENTIFICATION</scope>
    <source>
        <tissue evidence="3">Blood</tissue>
    </source>
</reference>
<gene>
    <name evidence="3" type="primary">CEP78</name>
</gene>
<evidence type="ECO:0000256" key="1">
    <source>
        <dbReference type="SAM" id="MobiDB-lite"/>
    </source>
</evidence>
<dbReference type="PANTHER" id="PTHR24110:SF3">
    <property type="entry name" value="CENTROSOMAL PROTEIN OF 78 KDA"/>
    <property type="match status" value="1"/>
</dbReference>
<proteinExistence type="predicted"/>
<keyword evidence="2" id="KW-1185">Reference proteome</keyword>
<feature type="compositionally biased region" description="Basic and acidic residues" evidence="1">
    <location>
        <begin position="557"/>
        <end position="582"/>
    </location>
</feature>
<sequence length="677" mass="75543">MIDSVKLRRDSAADFFSHYEYLCALQDSVPLPSVRACLREGVLDFNADRLRVVDWAPLLSTLKINKDLPLISIKSFFQSWLGETGSDRNKVCRSRVPAIRSKDVTFQLCKALKCCLSISNALKNLELNGLVLRERDLTVLTKGLNKSATLVHLSLANCPIGDGGLENHSVMKAVIKKVLQNGRSSKSEYQWITSPSVKEPFKTARQKKRTIVLGSGRKGKATIRIVIWRHRGLGTKKPVSNGRKHSLGKDNYAPEPLPPGVSGFLPWRTAERAKRSRGFPLIKTRDVYNHLQQSNFPVTVTVESPSSSEIEEVEDSSESVQEEPEKTSLKQEALQEKLEGCLKQLKEERVIRLKADKRVSELEHENAQLRNINCSLSEALHAQSLTNMILDDEGVLGSIENSFQKFHAFLDLLKDAGLGQLATMAGIDQSDFHLLGRPQMNSTISSLPREEKKALEDEKPESKQNSIGQMQNIQVSICMQSAYNEGTLMKFQKITSDARIPLPLDSFHVPVSTQEPLETLRDNLGAPVSEQWQESFKEFIARTCSPSADVISGTGSQRKDDELSRNSRSSSEKLTKTGEYTKKHSAKKQSRNDLHSCSDSPVNQKSHRIGQNGSLVNEPIKSESLKNPISVKKESKIVTLSSKRTKSKLNLLEHSESDTLGSDFEIQESIHTVSHLT</sequence>
<dbReference type="InterPro" id="IPR032675">
    <property type="entry name" value="LRR_dom_sf"/>
</dbReference>
<name>A0ABM3NP67_ACIJB</name>
<dbReference type="RefSeq" id="XP_053061214.1">
    <property type="nucleotide sequence ID" value="XM_053205239.1"/>
</dbReference>